<keyword evidence="9" id="KW-0479">Metal-binding</keyword>
<feature type="domain" description="Methionyl/Valyl/Leucyl/Isoleucyl-tRNA synthetase anticodon-binding" evidence="20">
    <location>
        <begin position="972"/>
        <end position="1124"/>
    </location>
</feature>
<keyword evidence="6" id="KW-0963">Cytoplasm</keyword>
<dbReference type="GO" id="GO:0004822">
    <property type="term" value="F:isoleucine-tRNA ligase activity"/>
    <property type="evidence" value="ECO:0007669"/>
    <property type="project" value="UniProtKB-EC"/>
</dbReference>
<dbReference type="Gene3D" id="3.40.50.620">
    <property type="entry name" value="HUPs"/>
    <property type="match status" value="2"/>
</dbReference>
<dbReference type="CDD" id="cd07961">
    <property type="entry name" value="Anticodon_Ia_Ile_ABEc"/>
    <property type="match status" value="1"/>
</dbReference>
<evidence type="ECO:0000256" key="6">
    <source>
        <dbReference type="ARBA" id="ARBA00022490"/>
    </source>
</evidence>
<dbReference type="CDD" id="cd01169">
    <property type="entry name" value="HMPP_kinase"/>
    <property type="match status" value="1"/>
</dbReference>
<comment type="caution">
    <text evidence="22">The sequence shown here is derived from an EMBL/GenBank/DDBJ whole genome shotgun (WGS) entry which is preliminary data.</text>
</comment>
<evidence type="ECO:0000256" key="16">
    <source>
        <dbReference type="ARBA" id="ARBA00025217"/>
    </source>
</evidence>
<dbReference type="GO" id="GO:0046872">
    <property type="term" value="F:metal ion binding"/>
    <property type="evidence" value="ECO:0007669"/>
    <property type="project" value="UniProtKB-KW"/>
</dbReference>
<keyword evidence="13" id="KW-0067">ATP-binding</keyword>
<dbReference type="Pfam" id="PF19302">
    <property type="entry name" value="DUF5915"/>
    <property type="match status" value="1"/>
</dbReference>
<dbReference type="SUPFAM" id="SSF50677">
    <property type="entry name" value="ValRS/IleRS/LeuRS editing domain"/>
    <property type="match status" value="1"/>
</dbReference>
<comment type="function">
    <text evidence="16">Catalyzes the attachment of isoleucine to tRNA(Ile). As IleRS can inadvertently accommodate and process structurally similar amino acids such as valine, to avoid such errors it has two additional distinct tRNA(Ile)-dependent editing activities. One activity is designated as 'pretransfer' editing and involves the hydrolysis of activated Val-AMP. The other activity is designated 'posttransfer' editing and involves deacylation of mischarged Val-tRNA(Ile).</text>
</comment>
<dbReference type="GO" id="GO:0002161">
    <property type="term" value="F:aminoacyl-tRNA deacylase activity"/>
    <property type="evidence" value="ECO:0007669"/>
    <property type="project" value="InterPro"/>
</dbReference>
<dbReference type="EMBL" id="CASHTH010000293">
    <property type="protein sequence ID" value="CAI7997100.1"/>
    <property type="molecule type" value="Genomic_DNA"/>
</dbReference>
<evidence type="ECO:0000259" key="21">
    <source>
        <dbReference type="Pfam" id="PF08543"/>
    </source>
</evidence>
<evidence type="ECO:0000256" key="17">
    <source>
        <dbReference type="ARBA" id="ARBA00032665"/>
    </source>
</evidence>
<dbReference type="NCBIfam" id="TIGR00097">
    <property type="entry name" value="HMP-P_kinase"/>
    <property type="match status" value="1"/>
</dbReference>
<dbReference type="InterPro" id="IPR004399">
    <property type="entry name" value="HMP/HMP-P_kinase_dom"/>
</dbReference>
<evidence type="ECO:0000256" key="5">
    <source>
        <dbReference type="ARBA" id="ARBA00013165"/>
    </source>
</evidence>
<dbReference type="FunFam" id="3.40.50.620:FF:000063">
    <property type="entry name" value="Isoleucine--tRNA ligase"/>
    <property type="match status" value="1"/>
</dbReference>
<evidence type="ECO:0000313" key="23">
    <source>
        <dbReference type="Proteomes" id="UP001174909"/>
    </source>
</evidence>
<dbReference type="InterPro" id="IPR014729">
    <property type="entry name" value="Rossmann-like_a/b/a_fold"/>
</dbReference>
<dbReference type="GO" id="GO:0009228">
    <property type="term" value="P:thiamine biosynthetic process"/>
    <property type="evidence" value="ECO:0007669"/>
    <property type="project" value="InterPro"/>
</dbReference>
<evidence type="ECO:0000256" key="1">
    <source>
        <dbReference type="ARBA" id="ARBA00001947"/>
    </source>
</evidence>
<dbReference type="PRINTS" id="PR00984">
    <property type="entry name" value="TRNASYNTHILE"/>
</dbReference>
<dbReference type="InterPro" id="IPR009008">
    <property type="entry name" value="Val/Leu/Ile-tRNA-synth_edit"/>
</dbReference>
<sequence length="1292" mass="143849">MTIAGSDSGGGAGIQADLKTFSALGVFGTSTLTAITAQNTVGVSAVHEVPTDIIAAQIDAVMTDIGADAVKTGMLSSSEIVETVAEAIRRHGVVNLVVDPVMVAKSGDRLLREEAIHSICSSLIPLAAVVTPNIPEAEDLTGRPVQSDDDVREAAIRIVAMGARSVVIKGGHRDGPPTDVLYDGHEFLEFTTERIPSTNTHGTGCTFASAIAAGLAHGLDTPAAVARAKDYVTAAIRASYPIGHGHGPRVFGVFSQCDHQFATYDEVIQPCQDLTWFPAGSVFRNSMPRSSSIGRNAMCSVGPWTTVPDAPLFMMYEGPPTANGSPGIHHVLARVFKDVISRYRTMKGCRVIRKGGWDTHGLPVELEIEKELGLASKREIEEYGIAEFNQRCRESVFRYVKDWEVMTDRIGYWVDMHDPYVTLENDYIETGWWILKQLWDRGLLYQDRRGTPHCPRCVSSLSSHEVALGYRENTPDPSVFIKFEAAAWPGDAPTYFLAWTTTPWTLPGNTALAVDPDAEYSVVSVADHQLILATALLKVLHDEYSVVETRLGSELVGHSYRPLYDAAEFGSGIQQFVRRDGVTQLEDTDSYSPHVVAADFVSMDDGSGIVHIAPAFGDEDLALGRERGLAFIQPVDLQGIVTGSYPFAGKFVKDADPEIAADLDSRGLLYHQGVYRHTYPFCWRCDTPLLYYAKDSWYIRTTAVKDRLVDINGEIHWYPEHIREGRFGEWLRNNVDWSLSRERFWGTPIPIWRCDGCQSTRCVGSLAELSDLASIDVGDLDLHRPYVDDIAWPCSQCSGVMRRIPEVADAWFDSGMMPYAQWHYPFENPEIDNDGRLPADYICEAVDQTRGWFYSLHALSTLLNDDLAYRNVICLGLILDGRGRKMSKRLGNIVQPDTILDTHGADALRWYLFTASHPGEPRRFSDRLVQQTLRQVLLTLWNVYSFFTNYANIDEFEPSQIPEGWRPEAELDRWILAELNQLVQVVDDHLDNYNPTDAGRRLAEFIDVLSNWYVRRSRRRFWKSENDADKLGAYATLYRCLTTVARLMAPLAPFVSEQMYRNLELRYETHAPDSVHLSAYPVADTALIDGPIMEATRLAIRVSSMGRAARSKAGLKVRQPLAEVVVKTRTDAEAEYLSQVRPQILEELNIKELRAADGYGDLYVRAQELATDDGDAVVSVDGYSAAMESGYMVAVDARITPELADEGLARELAHRIQNLRKNARFEITDRIIAYYDGPDEIARVMTVHGDYIKQETLSDDLLATVAEDAAKSETAQIEGMEVTLGVRRLTDV</sequence>
<keyword evidence="15" id="KW-0030">Aminoacyl-tRNA synthetase</keyword>
<dbReference type="Gene3D" id="1.10.730.10">
    <property type="entry name" value="Isoleucyl-tRNA Synthetase, Domain 1"/>
    <property type="match status" value="1"/>
</dbReference>
<comment type="subunit">
    <text evidence="4">Monomer.</text>
</comment>
<organism evidence="22 23">
    <name type="scientific">Geodia barretti</name>
    <name type="common">Barrett's horny sponge</name>
    <dbReference type="NCBI Taxonomy" id="519541"/>
    <lineage>
        <taxon>Eukaryota</taxon>
        <taxon>Metazoa</taxon>
        <taxon>Porifera</taxon>
        <taxon>Demospongiae</taxon>
        <taxon>Heteroscleromorpha</taxon>
        <taxon>Tetractinellida</taxon>
        <taxon>Astrophorina</taxon>
        <taxon>Geodiidae</taxon>
        <taxon>Geodia</taxon>
    </lineage>
</organism>
<evidence type="ECO:0000256" key="18">
    <source>
        <dbReference type="ARBA" id="ARBA00048359"/>
    </source>
</evidence>
<dbReference type="Pfam" id="PF00133">
    <property type="entry name" value="tRNA-synt_1"/>
    <property type="match status" value="1"/>
</dbReference>
<proteinExistence type="inferred from homology"/>
<evidence type="ECO:0000256" key="8">
    <source>
        <dbReference type="ARBA" id="ARBA00022679"/>
    </source>
</evidence>
<name>A0AA35QYL6_GEOBA</name>
<dbReference type="InterPro" id="IPR009080">
    <property type="entry name" value="tRNAsynth_Ia_anticodon-bd"/>
</dbReference>
<dbReference type="FunFam" id="3.40.50.620:FF:000075">
    <property type="entry name" value="Isoleucine--tRNA ligase"/>
    <property type="match status" value="1"/>
</dbReference>
<evidence type="ECO:0000313" key="22">
    <source>
        <dbReference type="EMBL" id="CAI7997100.1"/>
    </source>
</evidence>
<dbReference type="PANTHER" id="PTHR42780">
    <property type="entry name" value="SOLEUCYL-TRNA SYNTHETASE"/>
    <property type="match status" value="1"/>
</dbReference>
<evidence type="ECO:0000256" key="9">
    <source>
        <dbReference type="ARBA" id="ARBA00022723"/>
    </source>
</evidence>
<dbReference type="Proteomes" id="UP001174909">
    <property type="component" value="Unassembled WGS sequence"/>
</dbReference>
<dbReference type="GO" id="GO:0008972">
    <property type="term" value="F:phosphomethylpyrimidine kinase activity"/>
    <property type="evidence" value="ECO:0007669"/>
    <property type="project" value="InterPro"/>
</dbReference>
<evidence type="ECO:0000256" key="3">
    <source>
        <dbReference type="ARBA" id="ARBA00005594"/>
    </source>
</evidence>
<keyword evidence="12" id="KW-0862">Zinc</keyword>
<keyword evidence="7 22" id="KW-0436">Ligase</keyword>
<dbReference type="NCBIfam" id="TIGR00392">
    <property type="entry name" value="ileS"/>
    <property type="match status" value="1"/>
</dbReference>
<dbReference type="GO" id="GO:0005737">
    <property type="term" value="C:cytoplasm"/>
    <property type="evidence" value="ECO:0007669"/>
    <property type="project" value="UniProtKB-SubCell"/>
</dbReference>
<dbReference type="EC" id="6.1.1.5" evidence="5"/>
<dbReference type="Gene3D" id="3.40.1190.20">
    <property type="match status" value="1"/>
</dbReference>
<keyword evidence="8" id="KW-0808">Transferase</keyword>
<dbReference type="GO" id="GO:0005524">
    <property type="term" value="F:ATP binding"/>
    <property type="evidence" value="ECO:0007669"/>
    <property type="project" value="UniProtKB-KW"/>
</dbReference>
<evidence type="ECO:0000256" key="11">
    <source>
        <dbReference type="ARBA" id="ARBA00022777"/>
    </source>
</evidence>
<evidence type="ECO:0000256" key="2">
    <source>
        <dbReference type="ARBA" id="ARBA00004496"/>
    </source>
</evidence>
<dbReference type="GO" id="GO:0006428">
    <property type="term" value="P:isoleucyl-tRNA aminoacylation"/>
    <property type="evidence" value="ECO:0007669"/>
    <property type="project" value="InterPro"/>
</dbReference>
<gene>
    <name evidence="22" type="ORF">GBAR_LOCUS2055</name>
</gene>
<comment type="catalytic activity">
    <reaction evidence="18">
        <text>tRNA(Ile) + L-isoleucine + ATP = L-isoleucyl-tRNA(Ile) + AMP + diphosphate</text>
        <dbReference type="Rhea" id="RHEA:11060"/>
        <dbReference type="Rhea" id="RHEA-COMP:9666"/>
        <dbReference type="Rhea" id="RHEA-COMP:9695"/>
        <dbReference type="ChEBI" id="CHEBI:30616"/>
        <dbReference type="ChEBI" id="CHEBI:33019"/>
        <dbReference type="ChEBI" id="CHEBI:58045"/>
        <dbReference type="ChEBI" id="CHEBI:78442"/>
        <dbReference type="ChEBI" id="CHEBI:78528"/>
        <dbReference type="ChEBI" id="CHEBI:456215"/>
        <dbReference type="EC" id="6.1.1.5"/>
    </reaction>
</comment>
<dbReference type="HAMAP" id="MF_02003">
    <property type="entry name" value="Ile_tRNA_synth_type2"/>
    <property type="match status" value="1"/>
</dbReference>
<dbReference type="InterPro" id="IPR029056">
    <property type="entry name" value="Ribokinase-like"/>
</dbReference>
<evidence type="ECO:0000256" key="13">
    <source>
        <dbReference type="ARBA" id="ARBA00022840"/>
    </source>
</evidence>
<evidence type="ECO:0000256" key="7">
    <source>
        <dbReference type="ARBA" id="ARBA00022598"/>
    </source>
</evidence>
<dbReference type="InterPro" id="IPR002301">
    <property type="entry name" value="Ile-tRNA-ligase"/>
</dbReference>
<dbReference type="SUPFAM" id="SSF52374">
    <property type="entry name" value="Nucleotidylyl transferase"/>
    <property type="match status" value="1"/>
</dbReference>
<protein>
    <recommendedName>
        <fullName evidence="5">isoleucine--tRNA ligase</fullName>
        <ecNumber evidence="5">6.1.1.5</ecNumber>
    </recommendedName>
    <alternativeName>
        <fullName evidence="17">Isoleucyl-tRNA synthetase</fullName>
    </alternativeName>
</protein>
<dbReference type="PANTHER" id="PTHR42780:SF1">
    <property type="entry name" value="ISOLEUCINE--TRNA LIGASE, CYTOPLASMIC"/>
    <property type="match status" value="1"/>
</dbReference>
<evidence type="ECO:0000259" key="20">
    <source>
        <dbReference type="Pfam" id="PF08264"/>
    </source>
</evidence>
<evidence type="ECO:0000256" key="10">
    <source>
        <dbReference type="ARBA" id="ARBA00022741"/>
    </source>
</evidence>
<evidence type="ECO:0000256" key="14">
    <source>
        <dbReference type="ARBA" id="ARBA00022917"/>
    </source>
</evidence>
<accession>A0AA35QYL6</accession>
<comment type="subcellular location">
    <subcellularLocation>
        <location evidence="2">Cytoplasm</location>
    </subcellularLocation>
</comment>
<feature type="domain" description="Aminoacyl-tRNA synthetase class Ia" evidence="19">
    <location>
        <begin position="310"/>
        <end position="916"/>
    </location>
</feature>
<dbReference type="SUPFAM" id="SSF47323">
    <property type="entry name" value="Anticodon-binding domain of a subclass of class I aminoacyl-tRNA synthetases"/>
    <property type="match status" value="1"/>
</dbReference>
<dbReference type="GO" id="GO:0000049">
    <property type="term" value="F:tRNA binding"/>
    <property type="evidence" value="ECO:0007669"/>
    <property type="project" value="InterPro"/>
</dbReference>
<comment type="similarity">
    <text evidence="3">Belongs to the class-I aminoacyl-tRNA synthetase family.</text>
</comment>
<dbReference type="InterPro" id="IPR023586">
    <property type="entry name" value="Ile-tRNA-ligase_type2"/>
</dbReference>
<dbReference type="Pfam" id="PF08543">
    <property type="entry name" value="Phos_pyr_kin"/>
    <property type="match status" value="1"/>
</dbReference>
<keyword evidence="10" id="KW-0547">Nucleotide-binding</keyword>
<evidence type="ECO:0000256" key="4">
    <source>
        <dbReference type="ARBA" id="ARBA00011245"/>
    </source>
</evidence>
<dbReference type="FunFam" id="3.40.1190.20:FF:000003">
    <property type="entry name" value="Phosphomethylpyrimidine kinase ThiD"/>
    <property type="match status" value="1"/>
</dbReference>
<dbReference type="CDD" id="cd00818">
    <property type="entry name" value="IleRS_core"/>
    <property type="match status" value="1"/>
</dbReference>
<dbReference type="SUPFAM" id="SSF53613">
    <property type="entry name" value="Ribokinase-like"/>
    <property type="match status" value="1"/>
</dbReference>
<evidence type="ECO:0000259" key="19">
    <source>
        <dbReference type="Pfam" id="PF00133"/>
    </source>
</evidence>
<reference evidence="22" key="1">
    <citation type="submission" date="2023-03" db="EMBL/GenBank/DDBJ databases">
        <authorList>
            <person name="Steffen K."/>
            <person name="Cardenas P."/>
        </authorList>
    </citation>
    <scope>NUCLEOTIDE SEQUENCE</scope>
</reference>
<dbReference type="InterPro" id="IPR033709">
    <property type="entry name" value="Anticodon_Ile_ABEc"/>
</dbReference>
<keyword evidence="23" id="KW-1185">Reference proteome</keyword>
<dbReference type="InterPro" id="IPR013155">
    <property type="entry name" value="M/V/L/I-tRNA-synth_anticd-bd"/>
</dbReference>
<feature type="domain" description="Pyridoxamine kinase/Phosphomethylpyrimidine kinase" evidence="21">
    <location>
        <begin position="7"/>
        <end position="248"/>
    </location>
</feature>
<comment type="cofactor">
    <cofactor evidence="1">
        <name>Zn(2+)</name>
        <dbReference type="ChEBI" id="CHEBI:29105"/>
    </cofactor>
</comment>
<dbReference type="InterPro" id="IPR002300">
    <property type="entry name" value="aa-tRNA-synth_Ia"/>
</dbReference>
<keyword evidence="14" id="KW-0648">Protein biosynthesis</keyword>
<keyword evidence="11" id="KW-0418">Kinase</keyword>
<dbReference type="Pfam" id="PF08264">
    <property type="entry name" value="Anticodon_1"/>
    <property type="match status" value="1"/>
</dbReference>
<evidence type="ECO:0000256" key="15">
    <source>
        <dbReference type="ARBA" id="ARBA00023146"/>
    </source>
</evidence>
<dbReference type="InterPro" id="IPR013749">
    <property type="entry name" value="PM/HMP-P_kinase-1"/>
</dbReference>
<evidence type="ECO:0000256" key="12">
    <source>
        <dbReference type="ARBA" id="ARBA00022833"/>
    </source>
</evidence>